<dbReference type="EMBL" id="LGUB01000077">
    <property type="protein sequence ID" value="KRH94422.1"/>
    <property type="molecule type" value="Genomic_DNA"/>
</dbReference>
<organism evidence="1 2">
    <name type="scientific">Pseudoloma neurophilia</name>
    <dbReference type="NCBI Taxonomy" id="146866"/>
    <lineage>
        <taxon>Eukaryota</taxon>
        <taxon>Fungi</taxon>
        <taxon>Fungi incertae sedis</taxon>
        <taxon>Microsporidia</taxon>
        <taxon>Pseudoloma</taxon>
    </lineage>
</organism>
<accession>A0A0R0LYL3</accession>
<evidence type="ECO:0008006" key="3">
    <source>
        <dbReference type="Google" id="ProtNLM"/>
    </source>
</evidence>
<gene>
    <name evidence="1" type="ORF">M153_2640002514</name>
</gene>
<dbReference type="VEuPathDB" id="MicrosporidiaDB:M153_2640002514"/>
<keyword evidence="2" id="KW-1185">Reference proteome</keyword>
<evidence type="ECO:0000313" key="1">
    <source>
        <dbReference type="EMBL" id="KRH94422.1"/>
    </source>
</evidence>
<dbReference type="Proteomes" id="UP000051530">
    <property type="component" value="Unassembled WGS sequence"/>
</dbReference>
<protein>
    <recommendedName>
        <fullName evidence="3">Ankyrin repeat protein</fullName>
    </recommendedName>
</protein>
<dbReference type="AlphaFoldDB" id="A0A0R0LYL3"/>
<proteinExistence type="predicted"/>
<sequence>MKRKVMVCKMISLFLAIQKNDYQTVYEIITEKQKLLLNHAICSGFTPIHYAIHLNNEVAEMLFEKAQRAAILEKSRYRGSTFSNYDPISGLQAAFNHNMMEFIENHGLLPEDKIKKCKQPPNEKSHGYVLYECMYYK</sequence>
<evidence type="ECO:0000313" key="2">
    <source>
        <dbReference type="Proteomes" id="UP000051530"/>
    </source>
</evidence>
<reference evidence="1 2" key="1">
    <citation type="submission" date="2015-07" db="EMBL/GenBank/DDBJ databases">
        <title>The genome of Pseudoloma neurophilia, a relevant intracellular parasite of the zebrafish.</title>
        <authorList>
            <person name="Ndikumana S."/>
            <person name="Pelin A."/>
            <person name="Sanders J."/>
            <person name="Corradi N."/>
        </authorList>
    </citation>
    <scope>NUCLEOTIDE SEQUENCE [LARGE SCALE GENOMIC DNA]</scope>
    <source>
        <strain evidence="1 2">MK1</strain>
    </source>
</reference>
<comment type="caution">
    <text evidence="1">The sequence shown here is derived from an EMBL/GenBank/DDBJ whole genome shotgun (WGS) entry which is preliminary data.</text>
</comment>
<name>A0A0R0LYL3_9MICR</name>